<evidence type="ECO:0000256" key="1">
    <source>
        <dbReference type="SAM" id="SignalP"/>
    </source>
</evidence>
<evidence type="ECO:0000313" key="4">
    <source>
        <dbReference type="Proteomes" id="UP001231616"/>
    </source>
</evidence>
<dbReference type="Gene3D" id="2.40.128.110">
    <property type="entry name" value="Lipid/polyisoprenoid-binding, YceI-like"/>
    <property type="match status" value="1"/>
</dbReference>
<dbReference type="NCBIfam" id="NF002994">
    <property type="entry name" value="PRK03757.1"/>
    <property type="match status" value="1"/>
</dbReference>
<dbReference type="PANTHER" id="PTHR34406:SF1">
    <property type="entry name" value="PROTEIN YCEI"/>
    <property type="match status" value="1"/>
</dbReference>
<dbReference type="RefSeq" id="WP_305894714.1">
    <property type="nucleotide sequence ID" value="NZ_JAUZVZ010000025.1"/>
</dbReference>
<dbReference type="PANTHER" id="PTHR34406">
    <property type="entry name" value="PROTEIN YCEI"/>
    <property type="match status" value="1"/>
</dbReference>
<dbReference type="Proteomes" id="UP001231616">
    <property type="component" value="Unassembled WGS sequence"/>
</dbReference>
<proteinExistence type="predicted"/>
<evidence type="ECO:0000259" key="2">
    <source>
        <dbReference type="SMART" id="SM00867"/>
    </source>
</evidence>
<comment type="caution">
    <text evidence="3">The sequence shown here is derived from an EMBL/GenBank/DDBJ whole genome shotgun (WGS) entry which is preliminary data.</text>
</comment>
<sequence length="195" mass="21362">MKTIYLASSLTALLASAALVPTTTQAANYVIDTQGAHAFIQFRVNHLGYSWLYGRFNTFEGTFSYDADDLAASSIQLTIDTRSVDSNHAERDRHLRNEDFLNTSRYPEATFNSTSVVAKADGRFDLHGELTLNGVTKALVIDAEKMGEGTDPWGGHRAGFSGTTEFALKDFGINYDLGPAATHVYLDLTVEGIRQ</sequence>
<dbReference type="InterPro" id="IPR036761">
    <property type="entry name" value="TTHA0802/YceI-like_sf"/>
</dbReference>
<dbReference type="SMART" id="SM00867">
    <property type="entry name" value="YceI"/>
    <property type="match status" value="1"/>
</dbReference>
<protein>
    <submittedName>
        <fullName evidence="3">YceI family protein</fullName>
    </submittedName>
</protein>
<organism evidence="3 4">
    <name type="scientific">Alkalimonas collagenimarina</name>
    <dbReference type="NCBI Taxonomy" id="400390"/>
    <lineage>
        <taxon>Bacteria</taxon>
        <taxon>Pseudomonadati</taxon>
        <taxon>Pseudomonadota</taxon>
        <taxon>Gammaproteobacteria</taxon>
        <taxon>Alkalimonas</taxon>
    </lineage>
</organism>
<dbReference type="EMBL" id="JAUZVZ010000025">
    <property type="protein sequence ID" value="MDP4537452.1"/>
    <property type="molecule type" value="Genomic_DNA"/>
</dbReference>
<accession>A0ABT9H2C5</accession>
<dbReference type="Pfam" id="PF04264">
    <property type="entry name" value="YceI"/>
    <property type="match status" value="1"/>
</dbReference>
<feature type="chain" id="PRO_5045409206" evidence="1">
    <location>
        <begin position="27"/>
        <end position="195"/>
    </location>
</feature>
<feature type="signal peptide" evidence="1">
    <location>
        <begin position="1"/>
        <end position="26"/>
    </location>
</feature>
<keyword evidence="4" id="KW-1185">Reference proteome</keyword>
<dbReference type="InterPro" id="IPR007372">
    <property type="entry name" value="Lipid/polyisoprenoid-bd_YceI"/>
</dbReference>
<feature type="domain" description="Lipid/polyisoprenoid-binding YceI-like" evidence="2">
    <location>
        <begin position="28"/>
        <end position="193"/>
    </location>
</feature>
<gene>
    <name evidence="3" type="ORF">Q3O60_14760</name>
</gene>
<reference evidence="3 4" key="1">
    <citation type="submission" date="2023-08" db="EMBL/GenBank/DDBJ databases">
        <authorList>
            <person name="Joshi A."/>
            <person name="Thite S."/>
        </authorList>
    </citation>
    <scope>NUCLEOTIDE SEQUENCE [LARGE SCALE GENOMIC DNA]</scope>
    <source>
        <strain evidence="3 4">AC40</strain>
    </source>
</reference>
<keyword evidence="1" id="KW-0732">Signal</keyword>
<name>A0ABT9H2C5_9GAMM</name>
<evidence type="ECO:0000313" key="3">
    <source>
        <dbReference type="EMBL" id="MDP4537452.1"/>
    </source>
</evidence>
<dbReference type="SUPFAM" id="SSF101874">
    <property type="entry name" value="YceI-like"/>
    <property type="match status" value="1"/>
</dbReference>